<feature type="region of interest" description="Disordered" evidence="1">
    <location>
        <begin position="1"/>
        <end position="67"/>
    </location>
</feature>
<comment type="caution">
    <text evidence="2">The sequence shown here is derived from an EMBL/GenBank/DDBJ whole genome shotgun (WGS) entry which is preliminary data.</text>
</comment>
<organism evidence="2 3">
    <name type="scientific">Mycena citricolor</name>
    <dbReference type="NCBI Taxonomy" id="2018698"/>
    <lineage>
        <taxon>Eukaryota</taxon>
        <taxon>Fungi</taxon>
        <taxon>Dikarya</taxon>
        <taxon>Basidiomycota</taxon>
        <taxon>Agaricomycotina</taxon>
        <taxon>Agaricomycetes</taxon>
        <taxon>Agaricomycetidae</taxon>
        <taxon>Agaricales</taxon>
        <taxon>Marasmiineae</taxon>
        <taxon>Mycenaceae</taxon>
        <taxon>Mycena</taxon>
    </lineage>
</organism>
<feature type="compositionally biased region" description="Polar residues" evidence="1">
    <location>
        <begin position="25"/>
        <end position="34"/>
    </location>
</feature>
<evidence type="ECO:0000313" key="3">
    <source>
        <dbReference type="Proteomes" id="UP001295794"/>
    </source>
</evidence>
<evidence type="ECO:0008006" key="4">
    <source>
        <dbReference type="Google" id="ProtNLM"/>
    </source>
</evidence>
<gene>
    <name evidence="2" type="ORF">MYCIT1_LOCUS16907</name>
</gene>
<sequence>MTSAPYRSGSPSPPPIILSSPDLAHQNQPRSSNPYLALLPPEDKIPNLGELPSKQLPTPPPTTPARTMMGHRITLTTNPAYFDEFSEDSTRILFVLSYLCNEAGTSYAALRWVMNWKQRNFERFQGLKAGVTTKDFLAELQRAFGDSNTEQVAAAQLMALHQNNHSFADDISDFKMLAADAGYNVVTTTNNQGKYKKGDQDNILIKCLEC</sequence>
<evidence type="ECO:0000256" key="1">
    <source>
        <dbReference type="SAM" id="MobiDB-lite"/>
    </source>
</evidence>
<protein>
    <recommendedName>
        <fullName evidence="4">Retrotransposon gag domain-containing protein</fullName>
    </recommendedName>
</protein>
<name>A0AAD2HAW2_9AGAR</name>
<keyword evidence="3" id="KW-1185">Reference proteome</keyword>
<evidence type="ECO:0000313" key="2">
    <source>
        <dbReference type="EMBL" id="CAK5271681.1"/>
    </source>
</evidence>
<dbReference type="EMBL" id="CAVNYO010000174">
    <property type="protein sequence ID" value="CAK5271681.1"/>
    <property type="molecule type" value="Genomic_DNA"/>
</dbReference>
<proteinExistence type="predicted"/>
<dbReference type="AlphaFoldDB" id="A0AAD2HAW2"/>
<dbReference type="Proteomes" id="UP001295794">
    <property type="component" value="Unassembled WGS sequence"/>
</dbReference>
<reference evidence="2" key="1">
    <citation type="submission" date="2023-11" db="EMBL/GenBank/DDBJ databases">
        <authorList>
            <person name="De Vega J J."/>
            <person name="De Vega J J."/>
        </authorList>
    </citation>
    <scope>NUCLEOTIDE SEQUENCE</scope>
</reference>
<accession>A0AAD2HAW2</accession>
<feature type="compositionally biased region" description="Low complexity" evidence="1">
    <location>
        <begin position="1"/>
        <end position="10"/>
    </location>
</feature>